<name>X0ZNV7_9ZZZZ</name>
<comment type="caution">
    <text evidence="1">The sequence shown here is derived from an EMBL/GenBank/DDBJ whole genome shotgun (WGS) entry which is preliminary data.</text>
</comment>
<sequence>MTSLDTAVISLASERITAQVSVQWVEEAAGQLGDSGWVVAAELLIPA</sequence>
<proteinExistence type="predicted"/>
<reference evidence="1" key="1">
    <citation type="journal article" date="2014" name="Front. Microbiol.">
        <title>High frequency of phylogenetically diverse reductive dehalogenase-homologous genes in deep subseafloor sedimentary metagenomes.</title>
        <authorList>
            <person name="Kawai M."/>
            <person name="Futagami T."/>
            <person name="Toyoda A."/>
            <person name="Takaki Y."/>
            <person name="Nishi S."/>
            <person name="Hori S."/>
            <person name="Arai W."/>
            <person name="Tsubouchi T."/>
            <person name="Morono Y."/>
            <person name="Uchiyama I."/>
            <person name="Ito T."/>
            <person name="Fujiyama A."/>
            <person name="Inagaki F."/>
            <person name="Takami H."/>
        </authorList>
    </citation>
    <scope>NUCLEOTIDE SEQUENCE</scope>
    <source>
        <strain evidence="1">Expedition CK06-06</strain>
    </source>
</reference>
<gene>
    <name evidence="1" type="ORF">S01H1_84021</name>
</gene>
<feature type="non-terminal residue" evidence="1">
    <location>
        <position position="47"/>
    </location>
</feature>
<dbReference type="EMBL" id="BARS01057258">
    <property type="protein sequence ID" value="GAG49881.1"/>
    <property type="molecule type" value="Genomic_DNA"/>
</dbReference>
<dbReference type="AlphaFoldDB" id="X0ZNV7"/>
<organism evidence="1">
    <name type="scientific">marine sediment metagenome</name>
    <dbReference type="NCBI Taxonomy" id="412755"/>
    <lineage>
        <taxon>unclassified sequences</taxon>
        <taxon>metagenomes</taxon>
        <taxon>ecological metagenomes</taxon>
    </lineage>
</organism>
<protein>
    <submittedName>
        <fullName evidence="1">Uncharacterized protein</fullName>
    </submittedName>
</protein>
<accession>X0ZNV7</accession>
<evidence type="ECO:0000313" key="1">
    <source>
        <dbReference type="EMBL" id="GAG49881.1"/>
    </source>
</evidence>